<comment type="caution">
    <text evidence="2">The sequence shown here is derived from an EMBL/GenBank/DDBJ whole genome shotgun (WGS) entry which is preliminary data.</text>
</comment>
<organism evidence="2 3">
    <name type="scientific">Devosia psychrophila</name>
    <dbReference type="NCBI Taxonomy" id="728005"/>
    <lineage>
        <taxon>Bacteria</taxon>
        <taxon>Pseudomonadati</taxon>
        <taxon>Pseudomonadota</taxon>
        <taxon>Alphaproteobacteria</taxon>
        <taxon>Hyphomicrobiales</taxon>
        <taxon>Devosiaceae</taxon>
        <taxon>Devosia</taxon>
    </lineage>
</organism>
<accession>A0ABR5E2G5</accession>
<sequence>MSAEHYLLAKSLLLRQVPAMILAARIFLVVISALMLSAPAAHAAMTIAPEHAAVESASHCPSDQAVCLDLELSNDHAADHEQSSSCCAMSCHAAVQPCFEHSTFLAVVRMSQIPGLSRDLTASLIGSLERPPRIS</sequence>
<protein>
    <recommendedName>
        <fullName evidence="4">CopL family metal-binding regulatory protein</fullName>
    </recommendedName>
</protein>
<dbReference type="EMBL" id="LAPV01000020">
    <property type="protein sequence ID" value="KKC34500.1"/>
    <property type="molecule type" value="Genomic_DNA"/>
</dbReference>
<dbReference type="RefSeq" id="WP_046169451.1">
    <property type="nucleotide sequence ID" value="NZ_FOMB01000050.1"/>
</dbReference>
<evidence type="ECO:0000313" key="2">
    <source>
        <dbReference type="EMBL" id="KKC34500.1"/>
    </source>
</evidence>
<evidence type="ECO:0000313" key="3">
    <source>
        <dbReference type="Proteomes" id="UP000033519"/>
    </source>
</evidence>
<keyword evidence="1" id="KW-0732">Signal</keyword>
<gene>
    <name evidence="2" type="ORF">WH91_02525</name>
</gene>
<name>A0ABR5E2G5_9HYPH</name>
<evidence type="ECO:0000256" key="1">
    <source>
        <dbReference type="SAM" id="SignalP"/>
    </source>
</evidence>
<keyword evidence="3" id="KW-1185">Reference proteome</keyword>
<reference evidence="2 3" key="1">
    <citation type="submission" date="2015-03" db="EMBL/GenBank/DDBJ databases">
        <authorList>
            <person name="Lepp D."/>
            <person name="Hassan Y.I."/>
            <person name="Li X.-Z."/>
            <person name="Zhou T."/>
        </authorList>
    </citation>
    <scope>NUCLEOTIDE SEQUENCE [LARGE SCALE GENOMIC DNA]</scope>
    <source>
        <strain evidence="2 3">Cr7-05</strain>
    </source>
</reference>
<proteinExistence type="predicted"/>
<dbReference type="Proteomes" id="UP000033519">
    <property type="component" value="Unassembled WGS sequence"/>
</dbReference>
<feature type="chain" id="PRO_5045555927" description="CopL family metal-binding regulatory protein" evidence="1">
    <location>
        <begin position="44"/>
        <end position="135"/>
    </location>
</feature>
<feature type="signal peptide" evidence="1">
    <location>
        <begin position="1"/>
        <end position="43"/>
    </location>
</feature>
<evidence type="ECO:0008006" key="4">
    <source>
        <dbReference type="Google" id="ProtNLM"/>
    </source>
</evidence>